<evidence type="ECO:0000256" key="4">
    <source>
        <dbReference type="ARBA" id="ARBA00022827"/>
    </source>
</evidence>
<evidence type="ECO:0000256" key="2">
    <source>
        <dbReference type="ARBA" id="ARBA00010790"/>
    </source>
</evidence>
<dbReference type="Gene3D" id="3.50.50.60">
    <property type="entry name" value="FAD/NAD(P)-binding domain"/>
    <property type="match status" value="1"/>
</dbReference>
<feature type="binding site" evidence="5">
    <location>
        <position position="83"/>
    </location>
    <ligand>
        <name>FAD</name>
        <dbReference type="ChEBI" id="CHEBI:57692"/>
    </ligand>
</feature>
<evidence type="ECO:0000256" key="3">
    <source>
        <dbReference type="ARBA" id="ARBA00022630"/>
    </source>
</evidence>
<gene>
    <name evidence="7" type="ORF">M23134_00703</name>
</gene>
<feature type="binding site" evidence="5">
    <location>
        <position position="218"/>
    </location>
    <ligand>
        <name>FAD</name>
        <dbReference type="ChEBI" id="CHEBI:57692"/>
    </ligand>
</feature>
<dbReference type="Pfam" id="PF05199">
    <property type="entry name" value="GMC_oxred_C"/>
    <property type="match status" value="1"/>
</dbReference>
<dbReference type="RefSeq" id="WP_002700220.1">
    <property type="nucleotide sequence ID" value="NZ_AAWS01000030.1"/>
</dbReference>
<evidence type="ECO:0000259" key="6">
    <source>
        <dbReference type="PROSITE" id="PS00624"/>
    </source>
</evidence>
<dbReference type="PROSITE" id="PS00624">
    <property type="entry name" value="GMC_OXRED_2"/>
    <property type="match status" value="1"/>
</dbReference>
<feature type="domain" description="Glucose-methanol-choline oxidoreductase N-terminal" evidence="6">
    <location>
        <begin position="253"/>
        <end position="267"/>
    </location>
</feature>
<name>A1ZS14_MICM2</name>
<evidence type="ECO:0000256" key="5">
    <source>
        <dbReference type="PIRSR" id="PIRSR000137-2"/>
    </source>
</evidence>
<keyword evidence="7" id="KW-0560">Oxidoreductase</keyword>
<evidence type="ECO:0000256" key="1">
    <source>
        <dbReference type="ARBA" id="ARBA00001974"/>
    </source>
</evidence>
<dbReference type="PIRSF" id="PIRSF000137">
    <property type="entry name" value="Alcohol_oxidase"/>
    <property type="match status" value="1"/>
</dbReference>
<evidence type="ECO:0000313" key="8">
    <source>
        <dbReference type="Proteomes" id="UP000004095"/>
    </source>
</evidence>
<keyword evidence="4 5" id="KW-0274">FAD</keyword>
<dbReference type="Gene3D" id="3.30.560.10">
    <property type="entry name" value="Glucose Oxidase, domain 3"/>
    <property type="match status" value="1"/>
</dbReference>
<protein>
    <submittedName>
        <fullName evidence="7">Choline dehydrogenase</fullName>
        <ecNumber evidence="7">1.1.99.1</ecNumber>
    </submittedName>
</protein>
<comment type="caution">
    <text evidence="7">The sequence shown here is derived from an EMBL/GenBank/DDBJ whole genome shotgun (WGS) entry which is preliminary data.</text>
</comment>
<dbReference type="Pfam" id="PF00732">
    <property type="entry name" value="GMC_oxred_N"/>
    <property type="match status" value="1"/>
</dbReference>
<sequence>MQNNFDYIIIGAGSAGCVLANRLSANPKNQVLVLEAGRKDNLQNVKIPAGFPKLFKTEVDYGYTTVNQPTMHNREMYLPRGKVLGGCSSINAMIYIRGSRQDYNEWSTLGNLGWSYEEVLPYFKKSENQEIIQNDFHGKGGPLNVTNRSYTNHLSQVFVQAAQELGYDTNEDFNGATQEGFGFYQVTQTKGERCSTAKAYLHPVMARTNLQVETKAQVERIIIENERAVGVVYHQNGQKYEAKASKEVILSAGAYNSPQVLQLSGIGNGDDLQALGLPVVKHLPGVGQNLQDHMVYFTLFNSNYKRSLDSAENFPGIFKNLFQYLLTKKGMFSTNIGEAGGFVYSSPDQPSPDIQYHFAPAYFLSHGFKNPEKGNGYSIGGKVLNPSSKGTVKLASANFNTAPAIDHNYMSTDDDIRRSVWGFRLAEKLGMTNAFAPYRKGWHGFAARPTDDVEIEDLIRATGETLYHPTSTCKMGDDEMAVVDAELKVYGVNGLRVVDASIMPNVTRGNTNAPVVMIAEKAADMILREEMMVAAGITERVG</sequence>
<dbReference type="eggNOG" id="COG2303">
    <property type="taxonomic scope" value="Bacteria"/>
</dbReference>
<dbReference type="PANTHER" id="PTHR11552">
    <property type="entry name" value="GLUCOSE-METHANOL-CHOLINE GMC OXIDOREDUCTASE"/>
    <property type="match status" value="1"/>
</dbReference>
<evidence type="ECO:0000313" key="7">
    <source>
        <dbReference type="EMBL" id="EAY26737.1"/>
    </source>
</evidence>
<dbReference type="NCBIfam" id="NF002550">
    <property type="entry name" value="PRK02106.1"/>
    <property type="match status" value="1"/>
</dbReference>
<comment type="similarity">
    <text evidence="2">Belongs to the GMC oxidoreductase family.</text>
</comment>
<dbReference type="AlphaFoldDB" id="A1ZS14"/>
<organism evidence="7 8">
    <name type="scientific">Microscilla marina ATCC 23134</name>
    <dbReference type="NCBI Taxonomy" id="313606"/>
    <lineage>
        <taxon>Bacteria</taxon>
        <taxon>Pseudomonadati</taxon>
        <taxon>Bacteroidota</taxon>
        <taxon>Cytophagia</taxon>
        <taxon>Cytophagales</taxon>
        <taxon>Microscillaceae</taxon>
        <taxon>Microscilla</taxon>
    </lineage>
</organism>
<proteinExistence type="inferred from homology"/>
<dbReference type="SUPFAM" id="SSF54373">
    <property type="entry name" value="FAD-linked reductases, C-terminal domain"/>
    <property type="match status" value="1"/>
</dbReference>
<dbReference type="OrthoDB" id="9785276at2"/>
<dbReference type="PANTHER" id="PTHR11552:SF147">
    <property type="entry name" value="CHOLINE DEHYDROGENASE, MITOCHONDRIAL"/>
    <property type="match status" value="1"/>
</dbReference>
<dbReference type="InterPro" id="IPR007867">
    <property type="entry name" value="GMC_OxRtase_C"/>
</dbReference>
<dbReference type="InterPro" id="IPR036188">
    <property type="entry name" value="FAD/NAD-bd_sf"/>
</dbReference>
<reference evidence="7 8" key="1">
    <citation type="submission" date="2007-01" db="EMBL/GenBank/DDBJ databases">
        <authorList>
            <person name="Haygood M."/>
            <person name="Podell S."/>
            <person name="Anderson C."/>
            <person name="Hopkinson B."/>
            <person name="Roe K."/>
            <person name="Barbeau K."/>
            <person name="Gaasterland T."/>
            <person name="Ferriera S."/>
            <person name="Johnson J."/>
            <person name="Kravitz S."/>
            <person name="Beeson K."/>
            <person name="Sutton G."/>
            <person name="Rogers Y.-H."/>
            <person name="Friedman R."/>
            <person name="Frazier M."/>
            <person name="Venter J.C."/>
        </authorList>
    </citation>
    <scope>NUCLEOTIDE SEQUENCE [LARGE SCALE GENOMIC DNA]</scope>
    <source>
        <strain evidence="7 8">ATCC 23134</strain>
    </source>
</reference>
<dbReference type="EMBL" id="AAWS01000030">
    <property type="protein sequence ID" value="EAY26737.1"/>
    <property type="molecule type" value="Genomic_DNA"/>
</dbReference>
<dbReference type="InterPro" id="IPR012132">
    <property type="entry name" value="GMC_OxRdtase"/>
</dbReference>
<dbReference type="InterPro" id="IPR000172">
    <property type="entry name" value="GMC_OxRdtase_N"/>
</dbReference>
<keyword evidence="3" id="KW-0285">Flavoprotein</keyword>
<comment type="cofactor">
    <cofactor evidence="1 5">
        <name>FAD</name>
        <dbReference type="ChEBI" id="CHEBI:57692"/>
    </cofactor>
</comment>
<dbReference type="EC" id="1.1.99.1" evidence="7"/>
<keyword evidence="8" id="KW-1185">Reference proteome</keyword>
<dbReference type="Proteomes" id="UP000004095">
    <property type="component" value="Unassembled WGS sequence"/>
</dbReference>
<dbReference type="GO" id="GO:0008812">
    <property type="term" value="F:choline dehydrogenase activity"/>
    <property type="evidence" value="ECO:0007669"/>
    <property type="project" value="UniProtKB-EC"/>
</dbReference>
<accession>A1ZS14</accession>
<dbReference type="GO" id="GO:0050660">
    <property type="term" value="F:flavin adenine dinucleotide binding"/>
    <property type="evidence" value="ECO:0007669"/>
    <property type="project" value="InterPro"/>
</dbReference>
<dbReference type="SUPFAM" id="SSF51905">
    <property type="entry name" value="FAD/NAD(P)-binding domain"/>
    <property type="match status" value="1"/>
</dbReference>